<accession>C5L8X5</accession>
<evidence type="ECO:0000313" key="3">
    <source>
        <dbReference type="EMBL" id="EER06833.1"/>
    </source>
</evidence>
<gene>
    <name evidence="3" type="ORF">Pmar_PMAR002202</name>
</gene>
<feature type="coiled-coil region" evidence="1">
    <location>
        <begin position="55"/>
        <end position="124"/>
    </location>
</feature>
<dbReference type="InParanoid" id="C5L8X5"/>
<dbReference type="AlphaFoldDB" id="C5L8X5"/>
<evidence type="ECO:0000256" key="1">
    <source>
        <dbReference type="SAM" id="Coils"/>
    </source>
</evidence>
<feature type="compositionally biased region" description="Basic and acidic residues" evidence="2">
    <location>
        <begin position="710"/>
        <end position="719"/>
    </location>
</feature>
<evidence type="ECO:0000256" key="2">
    <source>
        <dbReference type="SAM" id="MobiDB-lite"/>
    </source>
</evidence>
<dbReference type="SUPFAM" id="SSF55781">
    <property type="entry name" value="GAF domain-like"/>
    <property type="match status" value="1"/>
</dbReference>
<organism evidence="4">
    <name type="scientific">Perkinsus marinus (strain ATCC 50983 / TXsc)</name>
    <dbReference type="NCBI Taxonomy" id="423536"/>
    <lineage>
        <taxon>Eukaryota</taxon>
        <taxon>Sar</taxon>
        <taxon>Alveolata</taxon>
        <taxon>Perkinsozoa</taxon>
        <taxon>Perkinsea</taxon>
        <taxon>Perkinsida</taxon>
        <taxon>Perkinsidae</taxon>
        <taxon>Perkinsus</taxon>
    </lineage>
</organism>
<dbReference type="Proteomes" id="UP000007800">
    <property type="component" value="Unassembled WGS sequence"/>
</dbReference>
<keyword evidence="1" id="KW-0175">Coiled coil</keyword>
<dbReference type="Gene3D" id="3.30.450.40">
    <property type="match status" value="1"/>
</dbReference>
<sequence length="754" mass="84433">MDMCVDVVEKQKRRWDQVRGALTQLARRTDSSEAVRIVDGLVADLGDTLNAESGIVRLSRKVKSLETELTVTKIELANRTKECEMLQRRVNTNAHRYEQLSKNVDTLQREIAIATKERKAAQGSKTQLNTALPDDKGAHAKRARYLSNQLALTMQQLTALERQKKWWMAKSAVLEAETMSLITYHQKAPIALMNDDARSKLIQLVWKVMNENPLENGYSFVNTASQLKSMLGEAFGKKVTKLPQIPPYRQRGATMITTFTANRLPIPKGYMVLSQEQTDFLTMSISCEALDCDRGSLWVVDARQNVMWTYVQNAYGNEFTKLEMELPKRGTDPYAENIGLVASAYLLKQPISIYNAYEDKRFNSSANVIDTKVQVVNKRREPVFDQDDEALLKNIAVLGLEMIMVFEKSAVSGFSMKRQSYLLQFATEIMQYCADPNTLLGLLTLYMNELFRAKKVALHIVVGDMTAQIVHGGAQPKNTHGSPTPTRVIPDQKQLEKNLKPHLGEMTGIVGETVNSKSPLTFSFPAGDELKSAAAKHDPLRGIYDESVDLSPPDNNDLYARRDSQKKRYVLHSYPLFDKRSVTAVLQFVCVDGKKTSFGNDEEFDPYNVSHTKVLKQICNYIVVVMRDWYTSAERKDLHERWAKAARTKSPADIAMAAFILGKYNNNVGGANSEKAVNGGTGVRKSSREEGQKAPSGKAQGGGSLWGLTEGERQSDWKNAEPGWEVRNLSTIYQASFEAGLISAQDLMSMMSSS</sequence>
<proteinExistence type="predicted"/>
<protein>
    <recommendedName>
        <fullName evidence="5">GAF domain-containing protein</fullName>
    </recommendedName>
</protein>
<dbReference type="RefSeq" id="XP_002775017.1">
    <property type="nucleotide sequence ID" value="XM_002774971.1"/>
</dbReference>
<reference evidence="3 4" key="1">
    <citation type="submission" date="2008-07" db="EMBL/GenBank/DDBJ databases">
        <authorList>
            <person name="El-Sayed N."/>
            <person name="Caler E."/>
            <person name="Inman J."/>
            <person name="Amedeo P."/>
            <person name="Hass B."/>
            <person name="Wortman J."/>
        </authorList>
    </citation>
    <scope>NUCLEOTIDE SEQUENCE [LARGE SCALE GENOMIC DNA]</scope>
    <source>
        <strain evidence="4">ATCC 50983 / TXsc</strain>
    </source>
</reference>
<feature type="region of interest" description="Disordered" evidence="2">
    <location>
        <begin position="671"/>
        <end position="720"/>
    </location>
</feature>
<dbReference type="GeneID" id="9056860"/>
<dbReference type="InterPro" id="IPR029016">
    <property type="entry name" value="GAF-like_dom_sf"/>
</dbReference>
<evidence type="ECO:0000313" key="4">
    <source>
        <dbReference type="Proteomes" id="UP000007800"/>
    </source>
</evidence>
<evidence type="ECO:0008006" key="5">
    <source>
        <dbReference type="Google" id="ProtNLM"/>
    </source>
</evidence>
<dbReference type="OrthoDB" id="445492at2759"/>
<name>C5L8X5_PERM5</name>
<keyword evidence="4" id="KW-1185">Reference proteome</keyword>
<dbReference type="EMBL" id="GG680339">
    <property type="protein sequence ID" value="EER06833.1"/>
    <property type="molecule type" value="Genomic_DNA"/>
</dbReference>